<sequence length="146" mass="16012">MLRRFCCISFHSRRPHPSAKIRLWSVTHEVDQEKPPCLKHRPGPLEPCPPILAHPPSLIHHLTPPKLSLSQTYRTWGQAITLAPPLAHLPPSGEMSLQKHQQLGGGNGGGMGSDRILVPPSLPSVKKAPKAPLLASLFRPARARPK</sequence>
<dbReference type="Proteomes" id="UP001279410">
    <property type="component" value="Unassembled WGS sequence"/>
</dbReference>
<feature type="compositionally biased region" description="Gly residues" evidence="1">
    <location>
        <begin position="103"/>
        <end position="112"/>
    </location>
</feature>
<comment type="caution">
    <text evidence="2">The sequence shown here is derived from an EMBL/GenBank/DDBJ whole genome shotgun (WGS) entry which is preliminary data.</text>
</comment>
<dbReference type="AlphaFoldDB" id="A0AAD3M7K6"/>
<dbReference type="EMBL" id="BRZM01000006">
    <property type="protein sequence ID" value="GLD48656.1"/>
    <property type="molecule type" value="Genomic_DNA"/>
</dbReference>
<evidence type="ECO:0000313" key="2">
    <source>
        <dbReference type="EMBL" id="GLD48656.1"/>
    </source>
</evidence>
<protein>
    <submittedName>
        <fullName evidence="2">E3 ubiquitin-protein ligase RNF19A</fullName>
    </submittedName>
</protein>
<gene>
    <name evidence="2" type="ORF">AKAME5_000260100</name>
</gene>
<evidence type="ECO:0000313" key="3">
    <source>
        <dbReference type="Proteomes" id="UP001279410"/>
    </source>
</evidence>
<reference evidence="2" key="1">
    <citation type="submission" date="2022-08" db="EMBL/GenBank/DDBJ databases">
        <title>Genome sequencing of akame (Lates japonicus).</title>
        <authorList>
            <person name="Hashiguchi Y."/>
            <person name="Takahashi H."/>
        </authorList>
    </citation>
    <scope>NUCLEOTIDE SEQUENCE</scope>
    <source>
        <strain evidence="2">Kochi</strain>
    </source>
</reference>
<name>A0AAD3M7K6_LATJO</name>
<evidence type="ECO:0000256" key="1">
    <source>
        <dbReference type="SAM" id="MobiDB-lite"/>
    </source>
</evidence>
<keyword evidence="3" id="KW-1185">Reference proteome</keyword>
<accession>A0AAD3M7K6</accession>
<proteinExistence type="predicted"/>
<organism evidence="2 3">
    <name type="scientific">Lates japonicus</name>
    <name type="common">Japanese lates</name>
    <dbReference type="NCBI Taxonomy" id="270547"/>
    <lineage>
        <taxon>Eukaryota</taxon>
        <taxon>Metazoa</taxon>
        <taxon>Chordata</taxon>
        <taxon>Craniata</taxon>
        <taxon>Vertebrata</taxon>
        <taxon>Euteleostomi</taxon>
        <taxon>Actinopterygii</taxon>
        <taxon>Neopterygii</taxon>
        <taxon>Teleostei</taxon>
        <taxon>Neoteleostei</taxon>
        <taxon>Acanthomorphata</taxon>
        <taxon>Carangaria</taxon>
        <taxon>Carangaria incertae sedis</taxon>
        <taxon>Centropomidae</taxon>
        <taxon>Lates</taxon>
    </lineage>
</organism>
<feature type="region of interest" description="Disordered" evidence="1">
    <location>
        <begin position="90"/>
        <end position="130"/>
    </location>
</feature>